<dbReference type="GO" id="GO:0019185">
    <property type="term" value="C:snRNA-activating protein complex"/>
    <property type="evidence" value="ECO:0007669"/>
    <property type="project" value="TreeGrafter"/>
</dbReference>
<evidence type="ECO:0000256" key="1">
    <source>
        <dbReference type="ARBA" id="ARBA00023015"/>
    </source>
</evidence>
<dbReference type="Pfam" id="PF13921">
    <property type="entry name" value="Myb_DNA-bind_6"/>
    <property type="match status" value="1"/>
</dbReference>
<keyword evidence="11" id="KW-1185">Reference proteome</keyword>
<dbReference type="CDD" id="cd00167">
    <property type="entry name" value="SANT"/>
    <property type="match status" value="3"/>
</dbReference>
<evidence type="ECO:0000256" key="5">
    <source>
        <dbReference type="PROSITE-ProRule" id="PRU00042"/>
    </source>
</evidence>
<dbReference type="GO" id="GO:0008270">
    <property type="term" value="F:zinc ion binding"/>
    <property type="evidence" value="ECO:0007669"/>
    <property type="project" value="UniProtKB-KW"/>
</dbReference>
<feature type="domain" description="HTH myb-type" evidence="9">
    <location>
        <begin position="95"/>
        <end position="144"/>
    </location>
</feature>
<dbReference type="EMBL" id="NHTK01006137">
    <property type="protein sequence ID" value="PPQ62741.1"/>
    <property type="molecule type" value="Genomic_DNA"/>
</dbReference>
<dbReference type="InterPro" id="IPR001005">
    <property type="entry name" value="SANT/Myb"/>
</dbReference>
<feature type="non-terminal residue" evidence="10">
    <location>
        <position position="1"/>
    </location>
</feature>
<name>A0A409V8B0_9AGAR</name>
<dbReference type="Gene3D" id="3.30.160.60">
    <property type="entry name" value="Classic Zinc Finger"/>
    <property type="match status" value="1"/>
</dbReference>
<evidence type="ECO:0000259" key="7">
    <source>
        <dbReference type="PROSITE" id="PS50090"/>
    </source>
</evidence>
<dbReference type="PANTHER" id="PTHR46621">
    <property type="entry name" value="SNRNA-ACTIVATING PROTEIN COMPLEX SUBUNIT 4"/>
    <property type="match status" value="1"/>
</dbReference>
<reference evidence="10 11" key="1">
    <citation type="journal article" date="2018" name="Evol. Lett.">
        <title>Horizontal gene cluster transfer increased hallucinogenic mushroom diversity.</title>
        <authorList>
            <person name="Reynolds H.T."/>
            <person name="Vijayakumar V."/>
            <person name="Gluck-Thaler E."/>
            <person name="Korotkin H.B."/>
            <person name="Matheny P.B."/>
            <person name="Slot J.C."/>
        </authorList>
    </citation>
    <scope>NUCLEOTIDE SEQUENCE [LARGE SCALE GENOMIC DNA]</scope>
    <source>
        <strain evidence="10 11">2629</strain>
    </source>
</reference>
<dbReference type="SMART" id="SM00717">
    <property type="entry name" value="SANT"/>
    <property type="match status" value="3"/>
</dbReference>
<dbReference type="Pfam" id="PF00249">
    <property type="entry name" value="Myb_DNA-binding"/>
    <property type="match status" value="1"/>
</dbReference>
<evidence type="ECO:0000256" key="2">
    <source>
        <dbReference type="ARBA" id="ARBA00023125"/>
    </source>
</evidence>
<evidence type="ECO:0000256" key="4">
    <source>
        <dbReference type="ARBA" id="ARBA00023242"/>
    </source>
</evidence>
<dbReference type="Gene3D" id="1.10.10.60">
    <property type="entry name" value="Homeodomain-like"/>
    <property type="match status" value="3"/>
</dbReference>
<organism evidence="10 11">
    <name type="scientific">Panaeolus cyanescens</name>
    <dbReference type="NCBI Taxonomy" id="181874"/>
    <lineage>
        <taxon>Eukaryota</taxon>
        <taxon>Fungi</taxon>
        <taxon>Dikarya</taxon>
        <taxon>Basidiomycota</taxon>
        <taxon>Agaricomycotina</taxon>
        <taxon>Agaricomycetes</taxon>
        <taxon>Agaricomycetidae</taxon>
        <taxon>Agaricales</taxon>
        <taxon>Agaricineae</taxon>
        <taxon>Galeropsidaceae</taxon>
        <taxon>Panaeolus</taxon>
    </lineage>
</organism>
<feature type="region of interest" description="Disordered" evidence="6">
    <location>
        <begin position="390"/>
        <end position="453"/>
    </location>
</feature>
<feature type="domain" description="C2H2-type" evidence="8">
    <location>
        <begin position="586"/>
        <end position="616"/>
    </location>
</feature>
<dbReference type="PANTHER" id="PTHR46621:SF1">
    <property type="entry name" value="SNRNA-ACTIVATING PROTEIN COMPLEX SUBUNIT 4"/>
    <property type="match status" value="1"/>
</dbReference>
<dbReference type="InterPro" id="IPR009057">
    <property type="entry name" value="Homeodomain-like_sf"/>
</dbReference>
<dbReference type="OrthoDB" id="2143914at2759"/>
<keyword evidence="4" id="KW-0539">Nucleus</keyword>
<dbReference type="PROSITE" id="PS50090">
    <property type="entry name" value="MYB_LIKE"/>
    <property type="match status" value="3"/>
</dbReference>
<dbReference type="InterPro" id="IPR013087">
    <property type="entry name" value="Znf_C2H2_type"/>
</dbReference>
<keyword evidence="5" id="KW-0479">Metal-binding</keyword>
<sequence length="653" mass="72290">NLLRQGVASFGEIDNWKPIAELIPGRTNKACRKRWLHSLQPNIKKSAWTPQEDKLLLQLYDQLGGKWSVIARHVPGRTDDACAKRYREALDPRLRKDEWTVEEDERLFAAVSRLGSKWCQVGSELGRSGLACRNRMRRLERQQTARAAQVAPTPNLDTNLLLLPEQPTFEYQSPIRIPQNISPEVWPPYFPDEAYPLYSVEEEVVTARVFREPTPHLDNPDPHIAPFQFSSSSLSSALVIPQQTPVLPTFPSSTSTTPELMLQTINSDAEGQSTLSPLSQCNGILGLSDDQFSMIERQPQSTIIHAQSPEILVSNLIHESDNFNNFVSSDYNAFFTASPISFPLRGLDAGSSDSLALWKPRLPNDMEVEDSPFSIFDPLPNEGPPSLVTSPIFDLSALDPNSPNQPNPVDLPNTENPSLDSLLFSPANEAASIKGSIGPRPKKASSRKHKPSIKLTPASRLSSLLPLSTDLNVRPYACGRVGCWDADRGLSAHTFATSGELLDHSKNHPDDGVEKPFRCALSGCNKSWKSINGLQYHLQISPFHFEKALSDAMYTRLSAQGGVETPEQSEMVLPGEEQNSDEERKYVCPHEGCYKAYRQASGLRYHRKHGHPSDGPAQLAIVPPVLERQIPTKVRKLRAKPGSGSAMPVASVS</sequence>
<keyword evidence="5" id="KW-0863">Zinc-finger</keyword>
<dbReference type="GO" id="GO:0000978">
    <property type="term" value="F:RNA polymerase II cis-regulatory region sequence-specific DNA binding"/>
    <property type="evidence" value="ECO:0007669"/>
    <property type="project" value="TreeGrafter"/>
</dbReference>
<keyword evidence="1" id="KW-0805">Transcription regulation</keyword>
<feature type="domain" description="HTH myb-type" evidence="9">
    <location>
        <begin position="40"/>
        <end position="94"/>
    </location>
</feature>
<feature type="compositionally biased region" description="Basic residues" evidence="6">
    <location>
        <begin position="440"/>
        <end position="452"/>
    </location>
</feature>
<dbReference type="SMART" id="SM00355">
    <property type="entry name" value="ZnF_C2H2"/>
    <property type="match status" value="3"/>
</dbReference>
<accession>A0A409V8B0</accession>
<proteinExistence type="predicted"/>
<dbReference type="PROSITE" id="PS51294">
    <property type="entry name" value="HTH_MYB"/>
    <property type="match status" value="3"/>
</dbReference>
<dbReference type="GO" id="GO:0042796">
    <property type="term" value="P:snRNA transcription by RNA polymerase III"/>
    <property type="evidence" value="ECO:0007669"/>
    <property type="project" value="TreeGrafter"/>
</dbReference>
<dbReference type="PROSITE" id="PS00028">
    <property type="entry name" value="ZINC_FINGER_C2H2_1"/>
    <property type="match status" value="1"/>
</dbReference>
<evidence type="ECO:0000259" key="9">
    <source>
        <dbReference type="PROSITE" id="PS51294"/>
    </source>
</evidence>
<dbReference type="GO" id="GO:0001006">
    <property type="term" value="F:RNA polymerase III type 3 promoter sequence-specific DNA binding"/>
    <property type="evidence" value="ECO:0007669"/>
    <property type="project" value="TreeGrafter"/>
</dbReference>
<evidence type="ECO:0000256" key="6">
    <source>
        <dbReference type="SAM" id="MobiDB-lite"/>
    </source>
</evidence>
<dbReference type="SUPFAM" id="SSF46689">
    <property type="entry name" value="Homeodomain-like"/>
    <property type="match status" value="2"/>
</dbReference>
<dbReference type="GO" id="GO:0042795">
    <property type="term" value="P:snRNA transcription by RNA polymerase II"/>
    <property type="evidence" value="ECO:0007669"/>
    <property type="project" value="TreeGrafter"/>
</dbReference>
<feature type="domain" description="Myb-like" evidence="7">
    <location>
        <begin position="1"/>
        <end position="39"/>
    </location>
</feature>
<evidence type="ECO:0000313" key="11">
    <source>
        <dbReference type="Proteomes" id="UP000284842"/>
    </source>
</evidence>
<keyword evidence="5" id="KW-0862">Zinc</keyword>
<feature type="domain" description="HTH myb-type" evidence="9">
    <location>
        <begin position="1"/>
        <end position="35"/>
    </location>
</feature>
<dbReference type="InterPro" id="IPR051575">
    <property type="entry name" value="Myb-like_DNA-bd"/>
</dbReference>
<feature type="region of interest" description="Disordered" evidence="6">
    <location>
        <begin position="563"/>
        <end position="584"/>
    </location>
</feature>
<evidence type="ECO:0000259" key="8">
    <source>
        <dbReference type="PROSITE" id="PS50157"/>
    </source>
</evidence>
<protein>
    <submittedName>
        <fullName evidence="10">Uncharacterized protein</fullName>
    </submittedName>
</protein>
<dbReference type="Proteomes" id="UP000284842">
    <property type="component" value="Unassembled WGS sequence"/>
</dbReference>
<dbReference type="InterPro" id="IPR017930">
    <property type="entry name" value="Myb_dom"/>
</dbReference>
<comment type="caution">
    <text evidence="10">The sequence shown here is derived from an EMBL/GenBank/DDBJ whole genome shotgun (WGS) entry which is preliminary data.</text>
</comment>
<dbReference type="PROSITE" id="PS50157">
    <property type="entry name" value="ZINC_FINGER_C2H2_2"/>
    <property type="match status" value="1"/>
</dbReference>
<gene>
    <name evidence="10" type="ORF">CVT24_000435</name>
</gene>
<dbReference type="STRING" id="181874.A0A409V8B0"/>
<dbReference type="InParanoid" id="A0A409V8B0"/>
<evidence type="ECO:0000256" key="3">
    <source>
        <dbReference type="ARBA" id="ARBA00023163"/>
    </source>
</evidence>
<dbReference type="AlphaFoldDB" id="A0A409V8B0"/>
<evidence type="ECO:0000313" key="10">
    <source>
        <dbReference type="EMBL" id="PPQ62741.1"/>
    </source>
</evidence>
<feature type="domain" description="Myb-like" evidence="7">
    <location>
        <begin position="40"/>
        <end position="90"/>
    </location>
</feature>
<keyword evidence="3" id="KW-0804">Transcription</keyword>
<keyword evidence="2" id="KW-0238">DNA-binding</keyword>
<feature type="domain" description="Myb-like" evidence="7">
    <location>
        <begin position="91"/>
        <end position="140"/>
    </location>
</feature>